<dbReference type="Proteomes" id="UP000754563">
    <property type="component" value="Unassembled WGS sequence"/>
</dbReference>
<evidence type="ECO:0000313" key="3">
    <source>
        <dbReference type="Proteomes" id="UP000754563"/>
    </source>
</evidence>
<dbReference type="CDD" id="cd07187">
    <property type="entry name" value="YvcK_like"/>
    <property type="match status" value="1"/>
</dbReference>
<dbReference type="Gene3D" id="3.40.50.10680">
    <property type="entry name" value="CofD-like domains"/>
    <property type="match status" value="1"/>
</dbReference>
<protein>
    <submittedName>
        <fullName evidence="2">YvcK family protein</fullName>
    </submittedName>
</protein>
<reference evidence="2" key="2">
    <citation type="journal article" date="2021" name="Microbiome">
        <title>Successional dynamics and alternative stable states in a saline activated sludge microbial community over 9 years.</title>
        <authorList>
            <person name="Wang Y."/>
            <person name="Ye J."/>
            <person name="Ju F."/>
            <person name="Liu L."/>
            <person name="Boyd J.A."/>
            <person name="Deng Y."/>
            <person name="Parks D.H."/>
            <person name="Jiang X."/>
            <person name="Yin X."/>
            <person name="Woodcroft B.J."/>
            <person name="Tyson G.W."/>
            <person name="Hugenholtz P."/>
            <person name="Polz M.F."/>
            <person name="Zhang T."/>
        </authorList>
    </citation>
    <scope>NUCLEOTIDE SEQUENCE</scope>
    <source>
        <strain evidence="2">HKST-UBA11</strain>
    </source>
</reference>
<gene>
    <name evidence="2" type="ORF">KC717_01220</name>
</gene>
<keyword evidence="1" id="KW-0963">Cytoplasm</keyword>
<dbReference type="EMBL" id="JAGQLH010000009">
    <property type="protein sequence ID" value="MCA9385247.1"/>
    <property type="molecule type" value="Genomic_DNA"/>
</dbReference>
<proteinExistence type="predicted"/>
<accession>A0A955L787</accession>
<dbReference type="SUPFAM" id="SSF142338">
    <property type="entry name" value="CofD-like"/>
    <property type="match status" value="1"/>
</dbReference>
<organism evidence="2 3">
    <name type="scientific">Candidatus Dojkabacteria bacterium</name>
    <dbReference type="NCBI Taxonomy" id="2099670"/>
    <lineage>
        <taxon>Bacteria</taxon>
        <taxon>Candidatus Dojkabacteria</taxon>
    </lineage>
</organism>
<sequence>MTQKIVTLGGGTGSLMVLTGLRKFPDIEVTTIMAMADDGGSTGRMREEFDMPAFGGDFRDALVGLAENEDLAKVFMHRFENGGDLRGHSVGNIVLLGLFELTKGNIPKALEIAHNLLRVRGEVHPSTTDSIHLGCEYDDGTILTSQHEIDNTPKMNGKKVTKAFLHPIPTAYPKALEVIAQADKIILGPGDLYSNIVANILVDGIADAINSSKAQKIYVTNLMTKYNQTHDMKSSEFVEIVTNYLGGPLDYVIVNSSPLPEEINEKYKDEKWFMVEDDTTNNEDYTVIRDKLWLEGKEFKRVSSDVVPRSFIRHDPEKIAEIIANI</sequence>
<evidence type="ECO:0000313" key="2">
    <source>
        <dbReference type="EMBL" id="MCA9385247.1"/>
    </source>
</evidence>
<dbReference type="GO" id="GO:0043743">
    <property type="term" value="F:LPPG:FO 2-phospho-L-lactate transferase activity"/>
    <property type="evidence" value="ECO:0007669"/>
    <property type="project" value="InterPro"/>
</dbReference>
<dbReference type="NCBIfam" id="TIGR01826">
    <property type="entry name" value="CofD_related"/>
    <property type="match status" value="1"/>
</dbReference>
<dbReference type="InterPro" id="IPR010119">
    <property type="entry name" value="Gluconeogen_factor"/>
</dbReference>
<comment type="caution">
    <text evidence="2">The sequence shown here is derived from an EMBL/GenBank/DDBJ whole genome shotgun (WGS) entry which is preliminary data.</text>
</comment>
<dbReference type="PANTHER" id="PTHR30135">
    <property type="entry name" value="UNCHARACTERIZED PROTEIN YVCK-RELATED"/>
    <property type="match status" value="1"/>
</dbReference>
<dbReference type="Pfam" id="PF01933">
    <property type="entry name" value="CofD"/>
    <property type="match status" value="1"/>
</dbReference>
<name>A0A955L787_9BACT</name>
<evidence type="ECO:0000256" key="1">
    <source>
        <dbReference type="ARBA" id="ARBA00022490"/>
    </source>
</evidence>
<dbReference type="InterPro" id="IPR038136">
    <property type="entry name" value="CofD-like_dom_sf"/>
</dbReference>
<dbReference type="InterPro" id="IPR002882">
    <property type="entry name" value="CofD"/>
</dbReference>
<dbReference type="AlphaFoldDB" id="A0A955L787"/>
<dbReference type="PANTHER" id="PTHR30135:SF3">
    <property type="entry name" value="GLUCONEOGENESIS FACTOR-RELATED"/>
    <property type="match status" value="1"/>
</dbReference>
<reference evidence="2" key="1">
    <citation type="submission" date="2020-04" db="EMBL/GenBank/DDBJ databases">
        <authorList>
            <person name="Zhang T."/>
        </authorList>
    </citation>
    <scope>NUCLEOTIDE SEQUENCE</scope>
    <source>
        <strain evidence="2">HKST-UBA11</strain>
    </source>
</reference>